<accession>A0A2U1BFA6</accession>
<comment type="caution">
    <text evidence="1">The sequence shown here is derived from an EMBL/GenBank/DDBJ whole genome shotgun (WGS) entry which is preliminary data.</text>
</comment>
<gene>
    <name evidence="1" type="ORF">C7373_11055</name>
</gene>
<protein>
    <submittedName>
        <fullName evidence="1">Uncharacterized protein</fullName>
    </submittedName>
</protein>
<name>A0A2U1BFA6_9FIRM</name>
<sequence length="41" mass="4811">MEHEQTNHLNVERLAAVLSEILSEKYDVDIKIKFVRKEDVA</sequence>
<evidence type="ECO:0000313" key="1">
    <source>
        <dbReference type="EMBL" id="PVY47328.1"/>
    </source>
</evidence>
<dbReference type="RefSeq" id="WP_257534843.1">
    <property type="nucleotide sequence ID" value="NZ_CP011524.1"/>
</dbReference>
<dbReference type="AlphaFoldDB" id="A0A2U1BFA6"/>
<evidence type="ECO:0000313" key="2">
    <source>
        <dbReference type="Proteomes" id="UP000245778"/>
    </source>
</evidence>
<proteinExistence type="predicted"/>
<dbReference type="EMBL" id="QEKK01000010">
    <property type="protein sequence ID" value="PVY47328.1"/>
    <property type="molecule type" value="Genomic_DNA"/>
</dbReference>
<reference evidence="1 2" key="1">
    <citation type="submission" date="2018-04" db="EMBL/GenBank/DDBJ databases">
        <title>Genomic Encyclopedia of Type Strains, Phase IV (KMG-IV): sequencing the most valuable type-strain genomes for metagenomic binning, comparative biology and taxonomic classification.</title>
        <authorList>
            <person name="Goeker M."/>
        </authorList>
    </citation>
    <scope>NUCLEOTIDE SEQUENCE [LARGE SCALE GENOMIC DNA]</scope>
    <source>
        <strain evidence="1 2">DSM 26588</strain>
    </source>
</reference>
<dbReference type="GeneID" id="93230878"/>
<dbReference type="Proteomes" id="UP000245778">
    <property type="component" value="Unassembled WGS sequence"/>
</dbReference>
<organism evidence="1 2">
    <name type="scientific">Intestinimonas butyriciproducens</name>
    <dbReference type="NCBI Taxonomy" id="1297617"/>
    <lineage>
        <taxon>Bacteria</taxon>
        <taxon>Bacillati</taxon>
        <taxon>Bacillota</taxon>
        <taxon>Clostridia</taxon>
        <taxon>Eubacteriales</taxon>
        <taxon>Intestinimonas</taxon>
    </lineage>
</organism>